<dbReference type="Gene3D" id="3.60.10.10">
    <property type="entry name" value="Endonuclease/exonuclease/phosphatase"/>
    <property type="match status" value="1"/>
</dbReference>
<organism evidence="2 3">
    <name type="scientific">Sphagnurus paluster</name>
    <dbReference type="NCBI Taxonomy" id="117069"/>
    <lineage>
        <taxon>Eukaryota</taxon>
        <taxon>Fungi</taxon>
        <taxon>Dikarya</taxon>
        <taxon>Basidiomycota</taxon>
        <taxon>Agaricomycotina</taxon>
        <taxon>Agaricomycetes</taxon>
        <taxon>Agaricomycetidae</taxon>
        <taxon>Agaricales</taxon>
        <taxon>Tricholomatineae</taxon>
        <taxon>Lyophyllaceae</taxon>
        <taxon>Sphagnurus</taxon>
    </lineage>
</organism>
<reference evidence="2" key="2">
    <citation type="submission" date="2021-10" db="EMBL/GenBank/DDBJ databases">
        <title>Phylogenomics reveals ancestral predisposition of the termite-cultivated fungus Termitomyces towards a domesticated lifestyle.</title>
        <authorList>
            <person name="Auxier B."/>
            <person name="Grum-Grzhimaylo A."/>
            <person name="Cardenas M.E."/>
            <person name="Lodge J.D."/>
            <person name="Laessoe T."/>
            <person name="Pedersen O."/>
            <person name="Smith M.E."/>
            <person name="Kuyper T.W."/>
            <person name="Franco-Molano E.A."/>
            <person name="Baroni T.J."/>
            <person name="Aanen D.K."/>
        </authorList>
    </citation>
    <scope>NUCLEOTIDE SEQUENCE</scope>
    <source>
        <strain evidence="2">D49</strain>
    </source>
</reference>
<keyword evidence="3" id="KW-1185">Reference proteome</keyword>
<dbReference type="InterPro" id="IPR005135">
    <property type="entry name" value="Endo/exonuclease/phosphatase"/>
</dbReference>
<feature type="domain" description="Endonuclease/exonuclease/phosphatase" evidence="1">
    <location>
        <begin position="359"/>
        <end position="639"/>
    </location>
</feature>
<dbReference type="AlphaFoldDB" id="A0A9P7FVS6"/>
<dbReference type="Pfam" id="PF03372">
    <property type="entry name" value="Exo_endo_phos"/>
    <property type="match status" value="1"/>
</dbReference>
<accession>A0A9P7FVS6</accession>
<dbReference type="Proteomes" id="UP000717328">
    <property type="component" value="Unassembled WGS sequence"/>
</dbReference>
<comment type="caution">
    <text evidence="2">The sequence shown here is derived from an EMBL/GenBank/DDBJ whole genome shotgun (WGS) entry which is preliminary data.</text>
</comment>
<sequence>MEILATVACGSSVTHASSFSILAAIQTGFDYVMNWLSLLGFVSTCIAVASSTTIAEIQGSTFHSPLVGQTVHGVTGLVTAKGPNGFWISGQRVDDIRVSNGLYIFSTSATVQNQVSVGDNISLSGRVAEYRSSTSPNDLFLTEIEFPANITVLSRNNPVNPVILGKDRSPPTQHLTALDDGPDGFLSVPNNVTRIESINPSLQPDKYGLDFWESLEGQFVQVQQPVALNFQNSYGEFWVHGNWKVTGKNLHGGLTMTFGPDGIPDSNPEAIMIGTPLDKTKNPQVAQGTVLSTISGVVTFQFGFYYILPTTAPTVMSTSNLSVQPTKLQSEPNNDCRITFGDYNIENMAPDSAHLPTIADHIVTYLNAPDIMFVQEVQDNSGTKDDGTVSGNLTLTNLVKSIAQKTKWTYSFVEIAPINNQDGGVPGGNIRQAYLYRADKLSLVTGSPVGGSLDKTEVLLPPSRVPKLTYNPGRIDPTNIAWNSSRKPLVAHWQTPNGGKLFTINLHLASKGGSSSTHGDARPPVNSPLAARTSQISLVASFVQSILAADKNANILIGGDFNEFIHTRALYKPLTDAMISIDEAAGIPEVERYSYVFDQNTEQLDHVFISSAIKNRGVEFEHVHINTWSPTLAKRTSDHDPSVGRIDLC</sequence>
<evidence type="ECO:0000313" key="3">
    <source>
        <dbReference type="Proteomes" id="UP000717328"/>
    </source>
</evidence>
<dbReference type="CDD" id="cd04486">
    <property type="entry name" value="YhcR_OBF_like"/>
    <property type="match status" value="1"/>
</dbReference>
<dbReference type="EMBL" id="JABCKI010005777">
    <property type="protein sequence ID" value="KAG5638165.1"/>
    <property type="molecule type" value="Genomic_DNA"/>
</dbReference>
<evidence type="ECO:0000313" key="2">
    <source>
        <dbReference type="EMBL" id="KAG5638165.1"/>
    </source>
</evidence>
<dbReference type="OrthoDB" id="47488at2759"/>
<dbReference type="GO" id="GO:0003824">
    <property type="term" value="F:catalytic activity"/>
    <property type="evidence" value="ECO:0007669"/>
    <property type="project" value="InterPro"/>
</dbReference>
<evidence type="ECO:0000259" key="1">
    <source>
        <dbReference type="Pfam" id="PF03372"/>
    </source>
</evidence>
<dbReference type="PANTHER" id="PTHR42834">
    <property type="entry name" value="ENDONUCLEASE/EXONUCLEASE/PHOSPHATASE FAMILY PROTEIN (AFU_ORTHOLOGUE AFUA_3G09210)"/>
    <property type="match status" value="1"/>
</dbReference>
<dbReference type="InterPro" id="IPR036691">
    <property type="entry name" value="Endo/exonu/phosph_ase_sf"/>
</dbReference>
<name>A0A9P7FVS6_9AGAR</name>
<dbReference type="SUPFAM" id="SSF56219">
    <property type="entry name" value="DNase I-like"/>
    <property type="match status" value="1"/>
</dbReference>
<reference evidence="2" key="1">
    <citation type="submission" date="2021-02" db="EMBL/GenBank/DDBJ databases">
        <authorList>
            <person name="Nieuwenhuis M."/>
            <person name="Van De Peppel L.J.J."/>
        </authorList>
    </citation>
    <scope>NUCLEOTIDE SEQUENCE</scope>
    <source>
        <strain evidence="2">D49</strain>
    </source>
</reference>
<protein>
    <recommendedName>
        <fullName evidence="1">Endonuclease/exonuclease/phosphatase domain-containing protein</fullName>
    </recommendedName>
</protein>
<gene>
    <name evidence="2" type="ORF">H0H81_001461</name>
</gene>
<dbReference type="PANTHER" id="PTHR42834:SF1">
    <property type="entry name" value="ENDONUCLEASE_EXONUCLEASE_PHOSPHATASE FAMILY PROTEIN (AFU_ORTHOLOGUE AFUA_3G09210)"/>
    <property type="match status" value="1"/>
</dbReference>
<proteinExistence type="predicted"/>